<reference evidence="3" key="2">
    <citation type="journal article" date="2021" name="Sci. Rep.">
        <title>The distribution of antibiotic resistance genes in chicken gut microbiota commensals.</title>
        <authorList>
            <person name="Juricova H."/>
            <person name="Matiasovicova J."/>
            <person name="Kubasova T."/>
            <person name="Cejkova D."/>
            <person name="Rychlik I."/>
        </authorList>
    </citation>
    <scope>NUCLEOTIDE SEQUENCE</scope>
    <source>
        <strain evidence="3">An836</strain>
    </source>
</reference>
<dbReference type="Gene3D" id="3.40.50.150">
    <property type="entry name" value="Vaccinia Virus protein VP39"/>
    <property type="match status" value="1"/>
</dbReference>
<keyword evidence="3" id="KW-0489">Methyltransferase</keyword>
<feature type="domain" description="THUMP-like" evidence="1">
    <location>
        <begin position="341"/>
        <end position="411"/>
    </location>
</feature>
<dbReference type="Proteomes" id="UP000718821">
    <property type="component" value="Unassembled WGS sequence"/>
</dbReference>
<sequence>MSLNEETRAFARAHRGQDVRDLALHARPGEGVDLPAALDQIAGWRTARTKLPQWAACEDILYPPHLAMEQCSSEATARYKAAVAARLAAGEPGPTTLVDLTGGFGVDCSFLARGFDRAVYVERQEALCDLARHNFAALGLGHVEVRHGEAREQADAVGPATLVYLDPARRDAHGARTYAIADCSPDLAALLPRLLDAAPHVMAKLSPMLDWHRAVADLGGHVAEVHVVSVGNECKELLLVLDRAEHGRPDLVCADDGAVFVVAADGSTSWTGQACGHADANAHAEPEPAGDAASWRFLYEPNASVMKAGCFREVARSFGVAQVASNSHLFVSADPAPGFPGRAFCIEAVTTMAKRELKALLAGVDRANVAVRNFPMSADALRKRLRLRDGGDAYLFGTTGADGRHLIILGRKA</sequence>
<keyword evidence="4" id="KW-1185">Reference proteome</keyword>
<comment type="caution">
    <text evidence="3">The sequence shown here is derived from an EMBL/GenBank/DDBJ whole genome shotgun (WGS) entry which is preliminary data.</text>
</comment>
<dbReference type="EMBL" id="JACLYU010000016">
    <property type="protein sequence ID" value="MBM6700141.1"/>
    <property type="molecule type" value="Genomic_DNA"/>
</dbReference>
<dbReference type="InterPro" id="IPR041497">
    <property type="entry name" value="Thump-like"/>
</dbReference>
<keyword evidence="3" id="KW-0808">Transferase</keyword>
<dbReference type="SUPFAM" id="SSF53335">
    <property type="entry name" value="S-adenosyl-L-methionine-dependent methyltransferases"/>
    <property type="match status" value="1"/>
</dbReference>
<dbReference type="Pfam" id="PF18096">
    <property type="entry name" value="Thump_like"/>
    <property type="match status" value="1"/>
</dbReference>
<name>A0A938WYB9_9BIFI</name>
<accession>A0A938WYB9</accession>
<proteinExistence type="predicted"/>
<dbReference type="Pfam" id="PF22013">
    <property type="entry name" value="PG_1098_Fer"/>
    <property type="match status" value="1"/>
</dbReference>
<dbReference type="InterPro" id="IPR029063">
    <property type="entry name" value="SAM-dependent_MTases_sf"/>
</dbReference>
<dbReference type="RefSeq" id="WP_204469461.1">
    <property type="nucleotide sequence ID" value="NZ_JACLYU010000016.1"/>
</dbReference>
<evidence type="ECO:0000313" key="3">
    <source>
        <dbReference type="EMBL" id="MBM6700141.1"/>
    </source>
</evidence>
<evidence type="ECO:0000313" key="4">
    <source>
        <dbReference type="Proteomes" id="UP000718821"/>
    </source>
</evidence>
<reference evidence="3" key="1">
    <citation type="submission" date="2020-08" db="EMBL/GenBank/DDBJ databases">
        <authorList>
            <person name="Cejkova D."/>
            <person name="Kubasova T."/>
            <person name="Jahodarova E."/>
            <person name="Rychlik I."/>
        </authorList>
    </citation>
    <scope>NUCLEOTIDE SEQUENCE</scope>
    <source>
        <strain evidence="3">An836</strain>
    </source>
</reference>
<dbReference type="GO" id="GO:0032259">
    <property type="term" value="P:methylation"/>
    <property type="evidence" value="ECO:0007669"/>
    <property type="project" value="UniProtKB-KW"/>
</dbReference>
<evidence type="ECO:0000259" key="2">
    <source>
        <dbReference type="Pfam" id="PF22013"/>
    </source>
</evidence>
<gene>
    <name evidence="3" type="ORF">H7U32_07500</name>
</gene>
<dbReference type="GO" id="GO:0008168">
    <property type="term" value="F:methyltransferase activity"/>
    <property type="evidence" value="ECO:0007669"/>
    <property type="project" value="UniProtKB-KW"/>
</dbReference>
<protein>
    <submittedName>
        <fullName evidence="3">SAM-dependent methyltransferase</fullName>
    </submittedName>
</protein>
<organism evidence="3 4">
    <name type="scientific">Bifidobacterium pullorum subsp. saeculare</name>
    <dbReference type="NCBI Taxonomy" id="78257"/>
    <lineage>
        <taxon>Bacteria</taxon>
        <taxon>Bacillati</taxon>
        <taxon>Actinomycetota</taxon>
        <taxon>Actinomycetes</taxon>
        <taxon>Bifidobacteriales</taxon>
        <taxon>Bifidobacteriaceae</taxon>
        <taxon>Bifidobacterium</taxon>
    </lineage>
</organism>
<dbReference type="InterPro" id="IPR054168">
    <property type="entry name" value="PG_1098_Fer"/>
</dbReference>
<dbReference type="AlphaFoldDB" id="A0A938WYB9"/>
<dbReference type="Gene3D" id="1.10.10.1110">
    <property type="entry name" value="Methyltransferase PG1098, N-terminal domain"/>
    <property type="match status" value="1"/>
</dbReference>
<evidence type="ECO:0000259" key="1">
    <source>
        <dbReference type="Pfam" id="PF18096"/>
    </source>
</evidence>
<feature type="domain" description="PG-1098 ferredoxin-like" evidence="2">
    <location>
        <begin position="297"/>
        <end position="340"/>
    </location>
</feature>